<dbReference type="AlphaFoldDB" id="A0A9D9ERL8"/>
<dbReference type="EMBL" id="JADIMI010000025">
    <property type="protein sequence ID" value="MBO8451840.1"/>
    <property type="molecule type" value="Genomic_DNA"/>
</dbReference>
<accession>A0A9D9ERL8</accession>
<comment type="subcellular location">
    <subcellularLocation>
        <location evidence="1">Cell outer membrane</location>
    </subcellularLocation>
</comment>
<dbReference type="SUPFAM" id="SSF48452">
    <property type="entry name" value="TPR-like"/>
    <property type="match status" value="1"/>
</dbReference>
<dbReference type="Pfam" id="PF12771">
    <property type="entry name" value="SusD-like_2"/>
    <property type="match status" value="1"/>
</dbReference>
<comment type="similarity">
    <text evidence="2">Belongs to the SusD family.</text>
</comment>
<evidence type="ECO:0000256" key="3">
    <source>
        <dbReference type="ARBA" id="ARBA00022729"/>
    </source>
</evidence>
<dbReference type="PROSITE" id="PS51257">
    <property type="entry name" value="PROKAR_LIPOPROTEIN"/>
    <property type="match status" value="1"/>
</dbReference>
<evidence type="ECO:0000256" key="2">
    <source>
        <dbReference type="ARBA" id="ARBA00006275"/>
    </source>
</evidence>
<protein>
    <submittedName>
        <fullName evidence="7">RagB/SusD family nutrient uptake outer membrane protein</fullName>
    </submittedName>
</protein>
<name>A0A9D9ERL8_9BACT</name>
<feature type="domain" description="RagB/SusD" evidence="6">
    <location>
        <begin position="307"/>
        <end position="570"/>
    </location>
</feature>
<evidence type="ECO:0000259" key="6">
    <source>
        <dbReference type="Pfam" id="PF07980"/>
    </source>
</evidence>
<evidence type="ECO:0000256" key="4">
    <source>
        <dbReference type="ARBA" id="ARBA00023136"/>
    </source>
</evidence>
<dbReference type="GO" id="GO:0009279">
    <property type="term" value="C:cell outer membrane"/>
    <property type="evidence" value="ECO:0007669"/>
    <property type="project" value="UniProtKB-SubCell"/>
</dbReference>
<evidence type="ECO:0000313" key="7">
    <source>
        <dbReference type="EMBL" id="MBO8451840.1"/>
    </source>
</evidence>
<dbReference type="InterPro" id="IPR012944">
    <property type="entry name" value="SusD_RagB_dom"/>
</dbReference>
<keyword evidence="3" id="KW-0732">Signal</keyword>
<evidence type="ECO:0000256" key="5">
    <source>
        <dbReference type="ARBA" id="ARBA00023237"/>
    </source>
</evidence>
<dbReference type="Proteomes" id="UP000823661">
    <property type="component" value="Unassembled WGS sequence"/>
</dbReference>
<dbReference type="Pfam" id="PF07980">
    <property type="entry name" value="SusD_RagB"/>
    <property type="match status" value="1"/>
</dbReference>
<evidence type="ECO:0000256" key="1">
    <source>
        <dbReference type="ARBA" id="ARBA00004442"/>
    </source>
</evidence>
<keyword evidence="5" id="KW-0998">Cell outer membrane</keyword>
<organism evidence="7 8">
    <name type="scientific">Candidatus Cryptobacteroides intestinavium</name>
    <dbReference type="NCBI Taxonomy" id="2840766"/>
    <lineage>
        <taxon>Bacteria</taxon>
        <taxon>Pseudomonadati</taxon>
        <taxon>Bacteroidota</taxon>
        <taxon>Bacteroidia</taxon>
        <taxon>Bacteroidales</taxon>
        <taxon>Candidatus Cryptobacteroides</taxon>
    </lineage>
</organism>
<gene>
    <name evidence="7" type="ORF">IAC06_03010</name>
</gene>
<feature type="non-terminal residue" evidence="7">
    <location>
        <position position="587"/>
    </location>
</feature>
<proteinExistence type="inferred from homology"/>
<dbReference type="InterPro" id="IPR011990">
    <property type="entry name" value="TPR-like_helical_dom_sf"/>
</dbReference>
<reference evidence="7" key="2">
    <citation type="journal article" date="2021" name="PeerJ">
        <title>Extensive microbial diversity within the chicken gut microbiome revealed by metagenomics and culture.</title>
        <authorList>
            <person name="Gilroy R."/>
            <person name="Ravi A."/>
            <person name="Getino M."/>
            <person name="Pursley I."/>
            <person name="Horton D.L."/>
            <person name="Alikhan N.F."/>
            <person name="Baker D."/>
            <person name="Gharbi K."/>
            <person name="Hall N."/>
            <person name="Watson M."/>
            <person name="Adriaenssens E.M."/>
            <person name="Foster-Nyarko E."/>
            <person name="Jarju S."/>
            <person name="Secka A."/>
            <person name="Antonio M."/>
            <person name="Oren A."/>
            <person name="Chaudhuri R.R."/>
            <person name="La Ragione R."/>
            <person name="Hildebrand F."/>
            <person name="Pallen M.J."/>
        </authorList>
    </citation>
    <scope>NUCLEOTIDE SEQUENCE</scope>
    <source>
        <strain evidence="7">B1-20833</strain>
    </source>
</reference>
<sequence>MKKLAYILSGTVFFLAVSCDLTENPKDMASTDMVFGSETGLQNYTYGFYNWLPGWGDAFRINITMDNAAKIQTDTYEVGAYTTNSETSWDWSSIRNVNYFIQHNTDERVPENVRNNYTGIARLFRAYFYFDKLVKYGEVPWIDKVLEPESEELYKAQDSRDVIISNIIADLDYAYRNITETGITPNSNTVNKWTALFYKSRFCLFEASFRKYHSDGGSEFGDEYLKGCTITADELFAEAAEAAELIMNQGPYKLHTTSEVYRGDGRGAYRDLFISDKTVTEEVMLALSLDPVLQMGTANWWYNSSSYGVHLCMTRAFAKTYLNLDGTFYNERNEDGTYKTFDEETAGRDYRLNQTIRAVDYTSLGSSGDYVLTAPNIVGLAETGYQFTKYVMDDSSMDNGPTNYNDIPYARYAEVLLNYAEAKAELGTLTDDDWSRTIGALRRRAGITGGDLDTRPVTADPYMQSIYSGVTDPVILEIRRERECELVLEGLRLNDLKRWACGHLWQDAPWDGIYIPAMDTPLDLNGDGVYDVYFTQDHAYNGQYAGIAKKSSSSNVFIDAENDPDDGYILTYNASRIWNDNMYIYPV</sequence>
<dbReference type="Gene3D" id="1.25.40.390">
    <property type="match status" value="1"/>
</dbReference>
<reference evidence="7" key="1">
    <citation type="submission" date="2020-10" db="EMBL/GenBank/DDBJ databases">
        <authorList>
            <person name="Gilroy R."/>
        </authorList>
    </citation>
    <scope>NUCLEOTIDE SEQUENCE</scope>
    <source>
        <strain evidence="7">B1-20833</strain>
    </source>
</reference>
<dbReference type="InterPro" id="IPR041662">
    <property type="entry name" value="SusD-like_2"/>
</dbReference>
<keyword evidence="4" id="KW-0472">Membrane</keyword>
<comment type="caution">
    <text evidence="7">The sequence shown here is derived from an EMBL/GenBank/DDBJ whole genome shotgun (WGS) entry which is preliminary data.</text>
</comment>
<evidence type="ECO:0000313" key="8">
    <source>
        <dbReference type="Proteomes" id="UP000823661"/>
    </source>
</evidence>